<feature type="transmembrane region" description="Helical" evidence="4">
    <location>
        <begin position="626"/>
        <end position="644"/>
    </location>
</feature>
<keyword evidence="2" id="KW-0175">Coiled coil</keyword>
<sequence>MDEMTNVGGVGIEIVGDARKFEEAIEKSMKRADAFAEAIGKTAGVLHSVESASTKQATSYQSDANRSQSAARATGEAIREQATAVKEFESASDRQAASFVAAAASAQSAARSTGNAIQEQVTAVKEVELASRQQAETMQQNAEVSVQATRRMSSEMEMMVDAINRQAEADKASVESYNQNAEERVSSIEKVKEAVEGLADVTQQSAQERRATEEEARRAAEDAAEAEQNRLQAISDALQDLGTTATGVFAAISIAIGLAEKKANDFEEKVASLAAISGASAAEIQKSANAAMSMAPNLGQSPTKGVETLEEFSKAGVELARLYKGELKDAMALTVSGEIEVGDAAEYAASSFANYKDEMLTLKDISNVAVGAANASSTSVKEMAEANSQLGNVAKILGFNFRDVNTQFALMAQNGLKGSDGATSMKTFFLAIANPTKESGDLMKKLGLSFFDASGKAKSFVEMSDMLRAKLSRFNEQSQAAIMSQIAGSDGIRFMSALMKQTGDDWNKMTADMSKASSMGVAEGKLDSVNGQLKKLSASTEVAAIGFSEGISPAMSGVVSIATEAVDAFNKLDASTKGTIGTVTATGTAMIGTAAAVSLLTVGFGRLGASVKAAGGAMAILNTNPLIAALTVLVGISTAVYMSFERNAQAAKKFSDAQDELNKKIAEVAVTKDPGTYKESRDEAKQIEELGKKHDELTKKKDELLQKHMELIKAHREQSKEASALRSQMGDLDKQLAKNNASLTELGLSGDNWKQKLEELRAAYFSNTSAGLESIKTDVDKLVTLQDSINKIEDAQQAYKSLSAEENLNAEQKAKLNDAVTALKSQIPGLNTLQLENGKIIIQNTDLIGDKIRALKDEKKTTEDTTNATLNSLKVEAEERVKSYTVQIEAIRELAKAQQALNHDGNTGNDIEIPTNVAKRQQAYLEKAESVVATSKVNIAAIEDAYNRIKNGTPYSAPTPPSSGSDVFTPDTNEKKGKSAEELAREADAARRASFERDMAYSKQLLTTGEINEEGYVDRLKGIRGSYSDWLAKNSSDLFSLINEIEHQSFGYSEGWIKDKKQSMIESGASTLEIARMEEEAWARVANRQGLLAEDRKKAEEEYRRASKEAKSADFAESENWIAQYQKTSRDAGLTDIEIAKGVYDAWARVNAKKAQYNPEDQIKVTEQLREATIELENQIESALRKAREMDRDKDMAALEEQFKSELEAQQSKLDGLEKEATATKYLIDLERERQRLADLEDQRNKVAADVRFEIIDVDASGNLVKKRTADTARLTELDKQIADQKTRIGDMQRDEENRKQREQYDKEMKELRDSQDKKKAAHEAYWKDLLSSERINSDTRAAVQKNGLDTTLANVKTYLKLIQDEYTKKQGEIMAAGGLIPASSTGSFIGGGGSSVDFTAIQAQMAANSAAWGQATSQAERDRLHDENTKLGSGAGGVYDDKTGKWSFPKLHTGIDRVPGLPGAEPTFTLEAGERVLSVSGNETYEAYMQSAMSRQTSIDSIMSAAVSSFREASSPQAMPQDVYAAGAGGARIVQPQFNMPLNVTKGMDAQDFDRMWKQQGNDVWELINSVGQLEDDK</sequence>
<feature type="region of interest" description="Disordered" evidence="3">
    <location>
        <begin position="951"/>
        <end position="981"/>
    </location>
</feature>
<feature type="transmembrane region" description="Helical" evidence="4">
    <location>
        <begin position="580"/>
        <end position="605"/>
    </location>
</feature>
<comment type="caution">
    <text evidence="6">The sequence shown here is derived from an EMBL/GenBank/DDBJ whole genome shotgun (WGS) entry which is preliminary data.</text>
</comment>
<feature type="coiled-coil region" evidence="2">
    <location>
        <begin position="1089"/>
        <end position="1116"/>
    </location>
</feature>
<dbReference type="InterPro" id="IPR010090">
    <property type="entry name" value="Phage_tape_meas"/>
</dbReference>
<feature type="compositionally biased region" description="Basic and acidic residues" evidence="3">
    <location>
        <begin position="972"/>
        <end position="981"/>
    </location>
</feature>
<evidence type="ECO:0000313" key="6">
    <source>
        <dbReference type="EMBL" id="PWK07496.1"/>
    </source>
</evidence>
<evidence type="ECO:0000256" key="2">
    <source>
        <dbReference type="SAM" id="Coils"/>
    </source>
</evidence>
<feature type="domain" description="Phage tail tape measure protein" evidence="5">
    <location>
        <begin position="295"/>
        <end position="488"/>
    </location>
</feature>
<evidence type="ECO:0000259" key="5">
    <source>
        <dbReference type="Pfam" id="PF10145"/>
    </source>
</evidence>
<dbReference type="NCBIfam" id="TIGR01760">
    <property type="entry name" value="tape_meas_TP901"/>
    <property type="match status" value="1"/>
</dbReference>
<feature type="region of interest" description="Disordered" evidence="3">
    <location>
        <begin position="51"/>
        <end position="78"/>
    </location>
</feature>
<feature type="compositionally biased region" description="Polar residues" evidence="3">
    <location>
        <begin position="51"/>
        <end position="71"/>
    </location>
</feature>
<feature type="coiled-coil region" evidence="2">
    <location>
        <begin position="1166"/>
        <end position="1250"/>
    </location>
</feature>
<evidence type="ECO:0000256" key="4">
    <source>
        <dbReference type="SAM" id="Phobius"/>
    </source>
</evidence>
<accession>A0A316D4J8</accession>
<gene>
    <name evidence="6" type="ORF">C7459_11795</name>
</gene>
<dbReference type="OrthoDB" id="90760at2"/>
<feature type="coiled-coil region" evidence="2">
    <location>
        <begin position="647"/>
        <end position="714"/>
    </location>
</feature>
<keyword evidence="7" id="KW-1185">Reference proteome</keyword>
<feature type="compositionally biased region" description="Basic and acidic residues" evidence="3">
    <location>
        <begin position="207"/>
        <end position="221"/>
    </location>
</feature>
<dbReference type="PANTHER" id="PTHR37813:SF1">
    <property type="entry name" value="FELS-2 PROPHAGE PROTEIN"/>
    <property type="match status" value="1"/>
</dbReference>
<dbReference type="EMBL" id="QGGL01000017">
    <property type="protein sequence ID" value="PWK07496.1"/>
    <property type="molecule type" value="Genomic_DNA"/>
</dbReference>
<dbReference type="Pfam" id="PF10145">
    <property type="entry name" value="PhageMin_Tail"/>
    <property type="match status" value="1"/>
</dbReference>
<keyword evidence="4" id="KW-0472">Membrane</keyword>
<keyword evidence="4" id="KW-1133">Transmembrane helix</keyword>
<dbReference type="PANTHER" id="PTHR37813">
    <property type="entry name" value="FELS-2 PROPHAGE PROTEIN"/>
    <property type="match status" value="1"/>
</dbReference>
<evidence type="ECO:0000256" key="1">
    <source>
        <dbReference type="ARBA" id="ARBA00022612"/>
    </source>
</evidence>
<keyword evidence="1" id="KW-1188">Viral release from host cell</keyword>
<dbReference type="Proteomes" id="UP000245634">
    <property type="component" value="Unassembled WGS sequence"/>
</dbReference>
<evidence type="ECO:0000313" key="7">
    <source>
        <dbReference type="Proteomes" id="UP000245634"/>
    </source>
</evidence>
<name>A0A316D4J8_9BACL</name>
<keyword evidence="4" id="KW-0812">Transmembrane</keyword>
<proteinExistence type="predicted"/>
<feature type="region of interest" description="Disordered" evidence="3">
    <location>
        <begin position="1286"/>
        <end position="1317"/>
    </location>
</feature>
<feature type="region of interest" description="Disordered" evidence="3">
    <location>
        <begin position="199"/>
        <end position="224"/>
    </location>
</feature>
<reference evidence="6 7" key="1">
    <citation type="submission" date="2018-05" db="EMBL/GenBank/DDBJ databases">
        <title>Genomic Encyclopedia of Type Strains, Phase IV (KMG-IV): sequencing the most valuable type-strain genomes for metagenomic binning, comparative biology and taxonomic classification.</title>
        <authorList>
            <person name="Goeker M."/>
        </authorList>
    </citation>
    <scope>NUCLEOTIDE SEQUENCE [LARGE SCALE GENOMIC DNA]</scope>
    <source>
        <strain evidence="6 7">DSM 18773</strain>
    </source>
</reference>
<organism evidence="6 7">
    <name type="scientific">Tumebacillus permanentifrigoris</name>
    <dbReference type="NCBI Taxonomy" id="378543"/>
    <lineage>
        <taxon>Bacteria</taxon>
        <taxon>Bacillati</taxon>
        <taxon>Bacillota</taxon>
        <taxon>Bacilli</taxon>
        <taxon>Bacillales</taxon>
        <taxon>Alicyclobacillaceae</taxon>
        <taxon>Tumebacillus</taxon>
    </lineage>
</organism>
<protein>
    <submittedName>
        <fullName evidence="6">TP901 family phage tail tape measure protein</fullName>
    </submittedName>
</protein>
<evidence type="ECO:0000256" key="3">
    <source>
        <dbReference type="SAM" id="MobiDB-lite"/>
    </source>
</evidence>